<gene>
    <name evidence="1" type="ORF">L596_007078</name>
</gene>
<reference evidence="1" key="1">
    <citation type="submission" date="2013-11" db="EMBL/GenBank/DDBJ databases">
        <authorList>
            <person name="Sternberg P."/>
            <person name="Dillman A."/>
            <person name="Macchietto M."/>
        </authorList>
    </citation>
    <scope>NUCLEOTIDE SEQUENCE</scope>
    <source>
        <strain evidence="1">ALL</strain>
    </source>
</reference>
<dbReference type="EMBL" id="AZBU02000002">
    <property type="protein sequence ID" value="TKR92425.1"/>
    <property type="molecule type" value="Genomic_DNA"/>
</dbReference>
<reference evidence="1" key="3">
    <citation type="journal article" date="2019" name="G3 (Bethesda)">
        <title>Hybrid Assembly of the Genome of the Entomopathogenic Nematode Steinernema carpocapsae Identifies the X-Chromosome.</title>
        <authorList>
            <person name="Serra L."/>
            <person name="Macchietto M."/>
            <person name="Macias-Munoz A."/>
            <person name="McGill C.J."/>
            <person name="Rodriguez I.M."/>
            <person name="Rodriguez B."/>
            <person name="Murad R."/>
            <person name="Mortazavi A."/>
        </authorList>
    </citation>
    <scope>NUCLEOTIDE SEQUENCE</scope>
    <source>
        <strain evidence="1">ALL</strain>
    </source>
</reference>
<accession>A0A4V6A5V5</accession>
<sequence>MEGMFTRKKTITNFSSFEQSKHGFQSFYEVCFDADSFVIYDPFPRLRNQSNRRSLVPCITGCFASCFVSQFR</sequence>
<reference evidence="1" key="2">
    <citation type="journal article" date="2015" name="Genome Biol.">
        <title>Comparative genomics of Steinernema reveals deeply conserved gene regulatory networks.</title>
        <authorList>
            <person name="Dillman A.R."/>
            <person name="Macchietto M."/>
            <person name="Porter C.F."/>
            <person name="Rogers A."/>
            <person name="Williams B."/>
            <person name="Antoshechkin I."/>
            <person name="Lee M.M."/>
            <person name="Goodwin Z."/>
            <person name="Lu X."/>
            <person name="Lewis E.E."/>
            <person name="Goodrich-Blair H."/>
            <person name="Stock S.P."/>
            <person name="Adams B.J."/>
            <person name="Sternberg P.W."/>
            <person name="Mortazavi A."/>
        </authorList>
    </citation>
    <scope>NUCLEOTIDE SEQUENCE [LARGE SCALE GENOMIC DNA]</scope>
    <source>
        <strain evidence="1">ALL</strain>
    </source>
</reference>
<dbReference type="AlphaFoldDB" id="A0A4V6A5V5"/>
<protein>
    <submittedName>
        <fullName evidence="1">Uncharacterized protein</fullName>
    </submittedName>
</protein>
<proteinExistence type="predicted"/>
<organism evidence="1">
    <name type="scientific">Steinernema carpocapsae</name>
    <name type="common">Entomopathogenic nematode</name>
    <dbReference type="NCBI Taxonomy" id="34508"/>
    <lineage>
        <taxon>Eukaryota</taxon>
        <taxon>Metazoa</taxon>
        <taxon>Ecdysozoa</taxon>
        <taxon>Nematoda</taxon>
        <taxon>Chromadorea</taxon>
        <taxon>Rhabditida</taxon>
        <taxon>Tylenchina</taxon>
        <taxon>Panagrolaimomorpha</taxon>
        <taxon>Strongyloidoidea</taxon>
        <taxon>Steinernematidae</taxon>
        <taxon>Steinernema</taxon>
    </lineage>
</organism>
<evidence type="ECO:0000313" key="1">
    <source>
        <dbReference type="EMBL" id="TKR92425.1"/>
    </source>
</evidence>
<name>A0A4V6A5V5_STECR</name>
<comment type="caution">
    <text evidence="1">The sequence shown here is derived from an EMBL/GenBank/DDBJ whole genome shotgun (WGS) entry which is preliminary data.</text>
</comment>